<dbReference type="EMBL" id="FJUY01000011">
    <property type="protein sequence ID" value="CZT21298.1"/>
    <property type="molecule type" value="Genomic_DNA"/>
</dbReference>
<dbReference type="RefSeq" id="XP_023628187.1">
    <property type="nucleotide sequence ID" value="XM_023772419.1"/>
</dbReference>
<dbReference type="GeneID" id="35602281"/>
<dbReference type="AlphaFoldDB" id="A0A2D3V0J5"/>
<accession>A0A2D3V0J5</accession>
<name>A0A2D3V0J5_9PEZI</name>
<evidence type="ECO:0000313" key="1">
    <source>
        <dbReference type="EMBL" id="CZT21298.1"/>
    </source>
</evidence>
<proteinExistence type="predicted"/>
<keyword evidence="2" id="KW-1185">Reference proteome</keyword>
<organism evidence="1 2">
    <name type="scientific">Ramularia collo-cygni</name>
    <dbReference type="NCBI Taxonomy" id="112498"/>
    <lineage>
        <taxon>Eukaryota</taxon>
        <taxon>Fungi</taxon>
        <taxon>Dikarya</taxon>
        <taxon>Ascomycota</taxon>
        <taxon>Pezizomycotina</taxon>
        <taxon>Dothideomycetes</taxon>
        <taxon>Dothideomycetidae</taxon>
        <taxon>Mycosphaerellales</taxon>
        <taxon>Mycosphaerellaceae</taxon>
        <taxon>Ramularia</taxon>
    </lineage>
</organism>
<sequence length="108" mass="12221">MIVAPFYGFDKNGVTKKTADDVKELKKIVNYQEDKTAYSEEDRANDVLKVEMNQRQKLTKPTWVNLPAAFSVDYATSMKRTGKLRDKSARTLLFAMDDLVAASKAEPN</sequence>
<reference evidence="1 2" key="1">
    <citation type="submission" date="2016-03" db="EMBL/GenBank/DDBJ databases">
        <authorList>
            <person name="Ploux O."/>
        </authorList>
    </citation>
    <scope>NUCLEOTIDE SEQUENCE [LARGE SCALE GENOMIC DNA]</scope>
    <source>
        <strain evidence="1 2">URUG2</strain>
    </source>
</reference>
<protein>
    <submittedName>
        <fullName evidence="1">Uncharacterized protein</fullName>
    </submittedName>
</protein>
<gene>
    <name evidence="1" type="ORF">RCC_07161</name>
</gene>
<dbReference type="Proteomes" id="UP000225277">
    <property type="component" value="Unassembled WGS sequence"/>
</dbReference>
<evidence type="ECO:0000313" key="2">
    <source>
        <dbReference type="Proteomes" id="UP000225277"/>
    </source>
</evidence>